<dbReference type="RefSeq" id="WP_197012882.1">
    <property type="nucleotide sequence ID" value="NZ_BAABES010000016.1"/>
</dbReference>
<dbReference type="GO" id="GO:0005829">
    <property type="term" value="C:cytosol"/>
    <property type="evidence" value="ECO:0007669"/>
    <property type="project" value="TreeGrafter"/>
</dbReference>
<name>A0A931DMP1_9ACTN</name>
<dbReference type="PANTHER" id="PTHR10353:SF36">
    <property type="entry name" value="LP05116P"/>
    <property type="match status" value="1"/>
</dbReference>
<evidence type="ECO:0000256" key="3">
    <source>
        <dbReference type="ARBA" id="ARBA00023295"/>
    </source>
</evidence>
<evidence type="ECO:0000256" key="4">
    <source>
        <dbReference type="RuleBase" id="RU003690"/>
    </source>
</evidence>
<dbReference type="Gene3D" id="3.20.20.80">
    <property type="entry name" value="Glycosidases"/>
    <property type="match status" value="1"/>
</dbReference>
<reference evidence="5" key="1">
    <citation type="submission" date="2020-11" db="EMBL/GenBank/DDBJ databases">
        <title>Sequencing the genomes of 1000 actinobacteria strains.</title>
        <authorList>
            <person name="Klenk H.-P."/>
        </authorList>
    </citation>
    <scope>NUCLEOTIDE SEQUENCE</scope>
    <source>
        <strain evidence="5">DSM 43175</strain>
    </source>
</reference>
<dbReference type="SUPFAM" id="SSF51445">
    <property type="entry name" value="(Trans)glycosidases"/>
    <property type="match status" value="1"/>
</dbReference>
<organism evidence="5 6">
    <name type="scientific">Actinomadura viridis</name>
    <dbReference type="NCBI Taxonomy" id="58110"/>
    <lineage>
        <taxon>Bacteria</taxon>
        <taxon>Bacillati</taxon>
        <taxon>Actinomycetota</taxon>
        <taxon>Actinomycetes</taxon>
        <taxon>Streptosporangiales</taxon>
        <taxon>Thermomonosporaceae</taxon>
        <taxon>Actinomadura</taxon>
    </lineage>
</organism>
<dbReference type="GO" id="GO:0008422">
    <property type="term" value="F:beta-glucosidase activity"/>
    <property type="evidence" value="ECO:0007669"/>
    <property type="project" value="UniProtKB-EC"/>
</dbReference>
<comment type="caution">
    <text evidence="5">The sequence shown here is derived from an EMBL/GenBank/DDBJ whole genome shotgun (WGS) entry which is preliminary data.</text>
</comment>
<dbReference type="EC" id="3.2.1.21" evidence="5"/>
<sequence length="462" mass="50804">MDPLPDGWLWGTATAAYQIEGAVTEDGRGPSIWDVFTAEPGRVKNGDTGDVACDHYHRWPEDVALLADLGVNAYRFSVAWPRVQPDGRGPANARGLDFYDRLVDALAERDITPVVTLYHWDLPQALQDAGGWMNRDTAHRLAEYAALVAARLGDRVGVWITLNEPFVHMTEGYGIGTHAPGEALLLDALPAAHHMLLGHGLTVPVLRERSSGLVAITNNHSPVWPASDTPADRAAASAFDVLQNRLFTDPILLGRLPDLSAYGISRDELPFVRDGDPGTIAAPIDRLGVNYYSPTRVRAPHGPAAPEPRPGGSVLSEVGDRIEDAGLPFEDVPIDGYPLTAFGWPVVPDGLHELLTGLRDTYRDALPPILVTENGCSAPDDDPGRRDQDRIDYLDGHLRAVRRAVDDGVDVRGYFVWSLLDNFEWAEGYAQRFGLVHVDFATQARTPKASYHWFRDHLARYR</sequence>
<evidence type="ECO:0000256" key="1">
    <source>
        <dbReference type="ARBA" id="ARBA00010838"/>
    </source>
</evidence>
<dbReference type="Proteomes" id="UP000614047">
    <property type="component" value="Unassembled WGS sequence"/>
</dbReference>
<accession>A0A931DMP1</accession>
<evidence type="ECO:0000313" key="5">
    <source>
        <dbReference type="EMBL" id="MBG6090416.1"/>
    </source>
</evidence>
<dbReference type="InterPro" id="IPR001360">
    <property type="entry name" value="Glyco_hydro_1"/>
</dbReference>
<dbReference type="Pfam" id="PF00232">
    <property type="entry name" value="Glyco_hydro_1"/>
    <property type="match status" value="1"/>
</dbReference>
<keyword evidence="6" id="KW-1185">Reference proteome</keyword>
<proteinExistence type="inferred from homology"/>
<dbReference type="PANTHER" id="PTHR10353">
    <property type="entry name" value="GLYCOSYL HYDROLASE"/>
    <property type="match status" value="1"/>
</dbReference>
<evidence type="ECO:0000256" key="2">
    <source>
        <dbReference type="ARBA" id="ARBA00022801"/>
    </source>
</evidence>
<dbReference type="AlphaFoldDB" id="A0A931DMP1"/>
<dbReference type="InterPro" id="IPR017853">
    <property type="entry name" value="GH"/>
</dbReference>
<comment type="similarity">
    <text evidence="1 4">Belongs to the glycosyl hydrolase 1 family.</text>
</comment>
<dbReference type="GO" id="GO:0016052">
    <property type="term" value="P:carbohydrate catabolic process"/>
    <property type="evidence" value="ECO:0007669"/>
    <property type="project" value="TreeGrafter"/>
</dbReference>
<gene>
    <name evidence="5" type="ORF">IW256_004529</name>
</gene>
<keyword evidence="2 5" id="KW-0378">Hydrolase</keyword>
<dbReference type="PRINTS" id="PR00131">
    <property type="entry name" value="GLHYDRLASE1"/>
</dbReference>
<dbReference type="FunFam" id="3.20.20.80:FF:000004">
    <property type="entry name" value="Beta-glucosidase 6-phospho-beta-glucosidase"/>
    <property type="match status" value="1"/>
</dbReference>
<dbReference type="EMBL" id="JADOUA010000001">
    <property type="protein sequence ID" value="MBG6090416.1"/>
    <property type="molecule type" value="Genomic_DNA"/>
</dbReference>
<protein>
    <submittedName>
        <fullName evidence="5">Beta-glucosidase</fullName>
        <ecNumber evidence="5">3.2.1.21</ecNumber>
    </submittedName>
</protein>
<keyword evidence="3 5" id="KW-0326">Glycosidase</keyword>
<evidence type="ECO:0000313" key="6">
    <source>
        <dbReference type="Proteomes" id="UP000614047"/>
    </source>
</evidence>